<dbReference type="VEuPathDB" id="VectorBase:AQUA015338"/>
<reference evidence="1" key="1">
    <citation type="submission" date="2020-05" db="UniProtKB">
        <authorList>
            <consortium name="EnsemblMetazoa"/>
        </authorList>
    </citation>
    <scope>IDENTIFICATION</scope>
    <source>
        <strain evidence="1">SANGQUA</strain>
    </source>
</reference>
<name>A0A182XU57_ANOQN</name>
<proteinExistence type="predicted"/>
<dbReference type="EnsemblMetazoa" id="AQUA015338-RA">
    <property type="protein sequence ID" value="AQUA015338-PA"/>
    <property type="gene ID" value="AQUA015338"/>
</dbReference>
<evidence type="ECO:0000313" key="2">
    <source>
        <dbReference type="Proteomes" id="UP000076407"/>
    </source>
</evidence>
<protein>
    <submittedName>
        <fullName evidence="1">Uncharacterized protein</fullName>
    </submittedName>
</protein>
<keyword evidence="2" id="KW-1185">Reference proteome</keyword>
<dbReference type="Proteomes" id="UP000076407">
    <property type="component" value="Unassembled WGS sequence"/>
</dbReference>
<dbReference type="AlphaFoldDB" id="A0A182XU57"/>
<organism evidence="1 2">
    <name type="scientific">Anopheles quadriannulatus</name>
    <name type="common">Mosquito</name>
    <dbReference type="NCBI Taxonomy" id="34691"/>
    <lineage>
        <taxon>Eukaryota</taxon>
        <taxon>Metazoa</taxon>
        <taxon>Ecdysozoa</taxon>
        <taxon>Arthropoda</taxon>
        <taxon>Hexapoda</taxon>
        <taxon>Insecta</taxon>
        <taxon>Pterygota</taxon>
        <taxon>Neoptera</taxon>
        <taxon>Endopterygota</taxon>
        <taxon>Diptera</taxon>
        <taxon>Nematocera</taxon>
        <taxon>Culicoidea</taxon>
        <taxon>Culicidae</taxon>
        <taxon>Anophelinae</taxon>
        <taxon>Anopheles</taxon>
    </lineage>
</organism>
<accession>A0A182XU57</accession>
<sequence length="28" mass="3084">MSSTRIICPQIARPLTSTGIQPYITYTA</sequence>
<evidence type="ECO:0000313" key="1">
    <source>
        <dbReference type="EnsemblMetazoa" id="AQUA015338-PA"/>
    </source>
</evidence>